<dbReference type="Gene3D" id="3.55.50.30">
    <property type="match status" value="1"/>
</dbReference>
<keyword evidence="5" id="KW-1185">Reference proteome</keyword>
<keyword evidence="1" id="KW-0472">Membrane</keyword>
<sequence length="394" mass="43979">MEDVFHEEELRKLFAAFLRKTCTEGDVRKLIAYAANDRFSAVWQEMLAEVEEEGTAEELYSRHRQPVDKVFGRLSFLTDELPKEETGLRIRSGRRLWWAAAAVVLLAASGTWYLYTSKPQQQLVATYDRAPGTDKAVLTLADGTVVPLDSAGRQELVQGATAVQQAGGVLQYRAADRSAGAGFNTLSTPRGGQFKVVLPDGTAVWLNAATSLRYPTAFTGSERVVTLKGEAYFEVAKNPQQPFRVQVDDRAVVEVLGTNFNIHAYSDESPISTTLLDGKVVMMGSNAPDRRVVLNPFQQAVADKDRLELNSTVNIEQVMAWKNGMFNFDGLDLPAVLRQLARWYDVEVVFEGKIPTRKFGGEIQRDLTLQQVLRILEKMDVQCRIENGNRLIVM</sequence>
<dbReference type="EMBL" id="JAICCF010000004">
    <property type="protein sequence ID" value="MBW8687100.1"/>
    <property type="molecule type" value="Genomic_DNA"/>
</dbReference>
<proteinExistence type="predicted"/>
<gene>
    <name evidence="4" type="ORF">K1Y79_22375</name>
</gene>
<keyword evidence="1" id="KW-0812">Transmembrane</keyword>
<protein>
    <submittedName>
        <fullName evidence="4">FecR domain-containing protein</fullName>
    </submittedName>
</protein>
<evidence type="ECO:0000259" key="2">
    <source>
        <dbReference type="Pfam" id="PF04773"/>
    </source>
</evidence>
<evidence type="ECO:0000256" key="1">
    <source>
        <dbReference type="SAM" id="Phobius"/>
    </source>
</evidence>
<dbReference type="PANTHER" id="PTHR30273">
    <property type="entry name" value="PERIPLASMIC SIGNAL SENSOR AND SIGMA FACTOR ACTIVATOR FECR-RELATED"/>
    <property type="match status" value="1"/>
</dbReference>
<name>A0ABS7GHC8_9BACT</name>
<evidence type="ECO:0000259" key="3">
    <source>
        <dbReference type="Pfam" id="PF16344"/>
    </source>
</evidence>
<dbReference type="InterPro" id="IPR006860">
    <property type="entry name" value="FecR"/>
</dbReference>
<comment type="caution">
    <text evidence="4">The sequence shown here is derived from an EMBL/GenBank/DDBJ whole genome shotgun (WGS) entry which is preliminary data.</text>
</comment>
<accession>A0ABS7GHC8</accession>
<feature type="domain" description="FecR protein" evidence="2">
    <location>
        <begin position="185"/>
        <end position="280"/>
    </location>
</feature>
<dbReference type="RefSeq" id="WP_220252426.1">
    <property type="nucleotide sequence ID" value="NZ_JAICCF010000004.1"/>
</dbReference>
<dbReference type="Gene3D" id="2.60.120.1440">
    <property type="match status" value="1"/>
</dbReference>
<dbReference type="InterPro" id="IPR032508">
    <property type="entry name" value="FecR_C"/>
</dbReference>
<dbReference type="Proteomes" id="UP000812961">
    <property type="component" value="Unassembled WGS sequence"/>
</dbReference>
<dbReference type="Pfam" id="PF04773">
    <property type="entry name" value="FecR"/>
    <property type="match status" value="1"/>
</dbReference>
<dbReference type="InterPro" id="IPR012373">
    <property type="entry name" value="Ferrdict_sens_TM"/>
</dbReference>
<organism evidence="4 5">
    <name type="scientific">Chitinophaga rhizophila</name>
    <dbReference type="NCBI Taxonomy" id="2866212"/>
    <lineage>
        <taxon>Bacteria</taxon>
        <taxon>Pseudomonadati</taxon>
        <taxon>Bacteroidota</taxon>
        <taxon>Chitinophagia</taxon>
        <taxon>Chitinophagales</taxon>
        <taxon>Chitinophagaceae</taxon>
        <taxon>Chitinophaga</taxon>
    </lineage>
</organism>
<feature type="domain" description="Protein FecR C-terminal" evidence="3">
    <location>
        <begin position="326"/>
        <end position="389"/>
    </location>
</feature>
<evidence type="ECO:0000313" key="4">
    <source>
        <dbReference type="EMBL" id="MBW8687100.1"/>
    </source>
</evidence>
<feature type="transmembrane region" description="Helical" evidence="1">
    <location>
        <begin position="96"/>
        <end position="115"/>
    </location>
</feature>
<keyword evidence="1" id="KW-1133">Transmembrane helix</keyword>
<reference evidence="4 5" key="1">
    <citation type="submission" date="2021-08" db="EMBL/GenBank/DDBJ databases">
        <title>The genome sequence of Chitinophaga sp. B61.</title>
        <authorList>
            <person name="Zhang X."/>
        </authorList>
    </citation>
    <scope>NUCLEOTIDE SEQUENCE [LARGE SCALE GENOMIC DNA]</scope>
    <source>
        <strain evidence="4 5">B61</strain>
    </source>
</reference>
<dbReference type="Pfam" id="PF16344">
    <property type="entry name" value="FecR_C"/>
    <property type="match status" value="1"/>
</dbReference>
<dbReference type="PANTHER" id="PTHR30273:SF2">
    <property type="entry name" value="PROTEIN FECR"/>
    <property type="match status" value="1"/>
</dbReference>
<evidence type="ECO:0000313" key="5">
    <source>
        <dbReference type="Proteomes" id="UP000812961"/>
    </source>
</evidence>